<dbReference type="SMART" id="SM00053">
    <property type="entry name" value="DYNc"/>
    <property type="match status" value="1"/>
</dbReference>
<dbReference type="PRINTS" id="PR00195">
    <property type="entry name" value="DYNAMIN"/>
</dbReference>
<dbReference type="EMBL" id="JH792989">
    <property type="protein sequence ID" value="ELQ45109.1"/>
    <property type="molecule type" value="Genomic_DNA"/>
</dbReference>
<dbReference type="PANTHER" id="PTHR11566:SF21">
    <property type="entry name" value="DYNAMIN RELATED PROTEIN 1, ISOFORM A"/>
    <property type="match status" value="1"/>
</dbReference>
<accession>A0AA97PSB4</accession>
<dbReference type="GO" id="GO:0005739">
    <property type="term" value="C:mitochondrion"/>
    <property type="evidence" value="ECO:0007669"/>
    <property type="project" value="TreeGrafter"/>
</dbReference>
<evidence type="ECO:0000259" key="1">
    <source>
        <dbReference type="SMART" id="SM00053"/>
    </source>
</evidence>
<dbReference type="InterPro" id="IPR027417">
    <property type="entry name" value="P-loop_NTPase"/>
</dbReference>
<dbReference type="AlphaFoldDB" id="A0AA97PSB4"/>
<dbReference type="GO" id="GO:0000266">
    <property type="term" value="P:mitochondrial fission"/>
    <property type="evidence" value="ECO:0007669"/>
    <property type="project" value="TreeGrafter"/>
</dbReference>
<protein>
    <recommendedName>
        <fullName evidence="1">Dynamin GTPase domain-containing protein</fullName>
    </recommendedName>
</protein>
<dbReference type="SUPFAM" id="SSF52540">
    <property type="entry name" value="P-loop containing nucleoside triphosphate hydrolases"/>
    <property type="match status" value="1"/>
</dbReference>
<sequence length="585" mass="65410">MEVDDPSCYSPGLNHQVRELIGTQISLPQVVVVGGQSSGKGSVGEGLTGVALPRSATFFSRYPTKIICCKQDVKSVKITATASTSAFSNEVASLKRFARSVDADFDSEKMAEIFENANKAFGVGQADSRSAFSEHTLNIEICGPEQMLRVLPSILAVIPANLPLATQEIVSLTKKADEKGVRAIGVFTKPDLAIEEHTQKNAIGCCVMESDLSLGYYMLRNRGPNDNMTAAQGRALEDSFFSQAPWSEVKRFHKAGMHELRIKVLNLFLCHTDLSWLDNQFAEAISHKSRIDYDKSQNALGAEEELYYTATNQLLDKQTSPRHVESLLDSAREYENVINARLNSGNVNPNRLKHIKTVRTDQQGADLETFNRLIIKIFQEESKDWGTLALMYVKIYIIAVQGFIETVIIEVCPTTIRNKLQDYLAKEIETCYQEAEKMTRFFAERERTASIYRINPESHVGLRARVKRAFNGDGNSLTENAGIRLDKAQFKAISTQKQKKTGQTPTKIHGVLNNHYKVTSIRFVENVTRLVARQLLNISGKAPFTAFNSSFVAALTEEQVDQIACKDPEVTVQRKKLDGRLYYWS</sequence>
<dbReference type="InterPro" id="IPR022812">
    <property type="entry name" value="Dynamin"/>
</dbReference>
<dbReference type="GO" id="GO:0016020">
    <property type="term" value="C:membrane"/>
    <property type="evidence" value="ECO:0007669"/>
    <property type="project" value="TreeGrafter"/>
</dbReference>
<organism evidence="2">
    <name type="scientific">Pyricularia oryzae (strain Y34)</name>
    <name type="common">Rice blast fungus</name>
    <name type="synonym">Magnaporthe oryzae</name>
    <dbReference type="NCBI Taxonomy" id="1143189"/>
    <lineage>
        <taxon>Eukaryota</taxon>
        <taxon>Fungi</taxon>
        <taxon>Dikarya</taxon>
        <taxon>Ascomycota</taxon>
        <taxon>Pezizomycotina</taxon>
        <taxon>Sordariomycetes</taxon>
        <taxon>Sordariomycetidae</taxon>
        <taxon>Magnaporthales</taxon>
        <taxon>Pyriculariaceae</taxon>
        <taxon>Pyricularia</taxon>
    </lineage>
</organism>
<reference evidence="2" key="1">
    <citation type="journal article" date="2012" name="PLoS Genet.">
        <title>Comparative analysis of the genomes of two field isolates of the rice blast fungus Magnaporthe oryzae.</title>
        <authorList>
            <person name="Xue M."/>
            <person name="Yang J."/>
            <person name="Li Z."/>
            <person name="Hu S."/>
            <person name="Yao N."/>
            <person name="Dean R.A."/>
            <person name="Zhao W."/>
            <person name="Shen M."/>
            <person name="Zhang H."/>
            <person name="Li C."/>
            <person name="Liu L."/>
            <person name="Cao L."/>
            <person name="Xu X."/>
            <person name="Xing Y."/>
            <person name="Hsiang T."/>
            <person name="Zhang Z."/>
            <person name="Xu J.R."/>
            <person name="Peng Y.L."/>
        </authorList>
    </citation>
    <scope>NUCLEOTIDE SEQUENCE</scope>
    <source>
        <strain evidence="2">Y34</strain>
    </source>
</reference>
<dbReference type="InterPro" id="IPR001401">
    <property type="entry name" value="Dynamin_GTPase"/>
</dbReference>
<dbReference type="GO" id="GO:0005525">
    <property type="term" value="F:GTP binding"/>
    <property type="evidence" value="ECO:0007669"/>
    <property type="project" value="InterPro"/>
</dbReference>
<evidence type="ECO:0000313" key="2">
    <source>
        <dbReference type="EMBL" id="ELQ45109.1"/>
    </source>
</evidence>
<dbReference type="GO" id="GO:0005874">
    <property type="term" value="C:microtubule"/>
    <property type="evidence" value="ECO:0007669"/>
    <property type="project" value="TreeGrafter"/>
</dbReference>
<proteinExistence type="predicted"/>
<dbReference type="Proteomes" id="UP000011086">
    <property type="component" value="Unassembled WGS sequence"/>
</dbReference>
<dbReference type="GO" id="GO:0008017">
    <property type="term" value="F:microtubule binding"/>
    <property type="evidence" value="ECO:0007669"/>
    <property type="project" value="TreeGrafter"/>
</dbReference>
<name>A0AA97PSB4_PYRO3</name>
<dbReference type="Gene3D" id="3.40.50.300">
    <property type="entry name" value="P-loop containing nucleotide triphosphate hydrolases"/>
    <property type="match status" value="2"/>
</dbReference>
<dbReference type="GO" id="GO:0003924">
    <property type="term" value="F:GTPase activity"/>
    <property type="evidence" value="ECO:0007669"/>
    <property type="project" value="InterPro"/>
</dbReference>
<dbReference type="GO" id="GO:0006897">
    <property type="term" value="P:endocytosis"/>
    <property type="evidence" value="ECO:0007669"/>
    <property type="project" value="TreeGrafter"/>
</dbReference>
<dbReference type="GO" id="GO:0048312">
    <property type="term" value="P:intracellular distribution of mitochondria"/>
    <property type="evidence" value="ECO:0007669"/>
    <property type="project" value="TreeGrafter"/>
</dbReference>
<feature type="domain" description="Dynamin GTPase" evidence="1">
    <location>
        <begin position="1"/>
        <end position="230"/>
    </location>
</feature>
<dbReference type="PANTHER" id="PTHR11566">
    <property type="entry name" value="DYNAMIN"/>
    <property type="match status" value="1"/>
</dbReference>
<dbReference type="GO" id="GO:0016559">
    <property type="term" value="P:peroxisome fission"/>
    <property type="evidence" value="ECO:0007669"/>
    <property type="project" value="TreeGrafter"/>
</dbReference>
<gene>
    <name evidence="2" type="ORF">OOU_Y34scaffold00016g1</name>
</gene>